<accession>A0ABN1Q169</accession>
<dbReference type="EMBL" id="BAAAHH010000001">
    <property type="protein sequence ID" value="GAA0936271.1"/>
    <property type="molecule type" value="Genomic_DNA"/>
</dbReference>
<dbReference type="Proteomes" id="UP001500665">
    <property type="component" value="Unassembled WGS sequence"/>
</dbReference>
<feature type="compositionally biased region" description="Basic and acidic residues" evidence="1">
    <location>
        <begin position="24"/>
        <end position="33"/>
    </location>
</feature>
<organism evidence="2 3">
    <name type="scientific">Actinocorallia libanotica</name>
    <dbReference type="NCBI Taxonomy" id="46162"/>
    <lineage>
        <taxon>Bacteria</taxon>
        <taxon>Bacillati</taxon>
        <taxon>Actinomycetota</taxon>
        <taxon>Actinomycetes</taxon>
        <taxon>Streptosporangiales</taxon>
        <taxon>Thermomonosporaceae</taxon>
        <taxon>Actinocorallia</taxon>
    </lineage>
</organism>
<evidence type="ECO:0000313" key="2">
    <source>
        <dbReference type="EMBL" id="GAA0936271.1"/>
    </source>
</evidence>
<feature type="region of interest" description="Disordered" evidence="1">
    <location>
        <begin position="24"/>
        <end position="51"/>
    </location>
</feature>
<protein>
    <submittedName>
        <fullName evidence="2">Uncharacterized protein</fullName>
    </submittedName>
</protein>
<keyword evidence="3" id="KW-1185">Reference proteome</keyword>
<evidence type="ECO:0000256" key="1">
    <source>
        <dbReference type="SAM" id="MobiDB-lite"/>
    </source>
</evidence>
<dbReference type="RefSeq" id="WP_344235613.1">
    <property type="nucleotide sequence ID" value="NZ_BAAAHH010000001.1"/>
</dbReference>
<sequence length="51" mass="5615">MTPRTPDPEFEAGEIVRDVCWLGEDHPDFRDDYPPAFPPEPPGGDTTGSAE</sequence>
<reference evidence="2 3" key="1">
    <citation type="journal article" date="2019" name="Int. J. Syst. Evol. Microbiol.">
        <title>The Global Catalogue of Microorganisms (GCM) 10K type strain sequencing project: providing services to taxonomists for standard genome sequencing and annotation.</title>
        <authorList>
            <consortium name="The Broad Institute Genomics Platform"/>
            <consortium name="The Broad Institute Genome Sequencing Center for Infectious Disease"/>
            <person name="Wu L."/>
            <person name="Ma J."/>
        </authorList>
    </citation>
    <scope>NUCLEOTIDE SEQUENCE [LARGE SCALE GENOMIC DNA]</scope>
    <source>
        <strain evidence="2 3">JCM 10696</strain>
    </source>
</reference>
<proteinExistence type="predicted"/>
<evidence type="ECO:0000313" key="3">
    <source>
        <dbReference type="Proteomes" id="UP001500665"/>
    </source>
</evidence>
<name>A0ABN1Q169_9ACTN</name>
<comment type="caution">
    <text evidence="2">The sequence shown here is derived from an EMBL/GenBank/DDBJ whole genome shotgun (WGS) entry which is preliminary data.</text>
</comment>
<gene>
    <name evidence="2" type="ORF">GCM10009550_01930</name>
</gene>